<evidence type="ECO:0000313" key="5">
    <source>
        <dbReference type="Proteomes" id="UP000295136"/>
    </source>
</evidence>
<evidence type="ECO:0000259" key="3">
    <source>
        <dbReference type="PROSITE" id="PS50043"/>
    </source>
</evidence>
<dbReference type="Gene3D" id="3.40.50.300">
    <property type="entry name" value="P-loop containing nucleotide triphosphate hydrolases"/>
    <property type="match status" value="1"/>
</dbReference>
<dbReference type="Pfam" id="PF13191">
    <property type="entry name" value="AAA_16"/>
    <property type="match status" value="1"/>
</dbReference>
<dbReference type="PRINTS" id="PR00038">
    <property type="entry name" value="HTHLUXR"/>
</dbReference>
<dbReference type="SUPFAM" id="SSF52540">
    <property type="entry name" value="P-loop containing nucleoside triphosphate hydrolases"/>
    <property type="match status" value="1"/>
</dbReference>
<dbReference type="GO" id="GO:0003677">
    <property type="term" value="F:DNA binding"/>
    <property type="evidence" value="ECO:0007669"/>
    <property type="project" value="InterPro"/>
</dbReference>
<dbReference type="Gene3D" id="1.10.10.10">
    <property type="entry name" value="Winged helix-like DNA-binding domain superfamily/Winged helix DNA-binding domain"/>
    <property type="match status" value="1"/>
</dbReference>
<keyword evidence="1" id="KW-0547">Nucleotide-binding</keyword>
<dbReference type="SUPFAM" id="SSF46894">
    <property type="entry name" value="C-terminal effector domain of the bipartite response regulators"/>
    <property type="match status" value="1"/>
</dbReference>
<dbReference type="PANTHER" id="PTHR16305:SF35">
    <property type="entry name" value="TRANSCRIPTIONAL ACTIVATOR DOMAIN"/>
    <property type="match status" value="1"/>
</dbReference>
<dbReference type="Proteomes" id="UP000295136">
    <property type="component" value="Unassembled WGS sequence"/>
</dbReference>
<dbReference type="Pfam" id="PF00196">
    <property type="entry name" value="GerE"/>
    <property type="match status" value="1"/>
</dbReference>
<dbReference type="CDD" id="cd00009">
    <property type="entry name" value="AAA"/>
    <property type="match status" value="1"/>
</dbReference>
<dbReference type="PROSITE" id="PS50043">
    <property type="entry name" value="HTH_LUXR_2"/>
    <property type="match status" value="1"/>
</dbReference>
<accession>A0A4R5FUN3</accession>
<sequence length="928" mass="99052">MGRAESVIGVGFDPIGLIGRDRELAELAMFLDKTAADGATVLLTGEPGVGKTALLDATAELAVAKGARVVRGSGVEYETDISFAGLHQLVAALPDELGRLPPAMREALEVALGLGAGPAPKPIAVMNAALSLFDEAAKEQPLLLVVDDLHVVDHASRSAVGFVARRLAGRRIGLLGARRPESGEPFPATGLTEVEITPLDDADALRLLSRRFAHLPRRILSTVAREAQGNPLALLEFAGSTSVSGDRNGAGAGWASGPGRDVRALFGARVERLPQRTRDLLLLAALEGSGDIGVLEAAGGPDGLEGLAPAERDHLVMVAENGRAVRFRHPLVRSAVVDGSTGEQRRSAHRRLADVLVDQPERRGDHLARATTVPDEGVAAVIESAAESSLRRGDADGAVARLRRAAELSPDRAERRRRLSRAAYLAAWVAGHLDVSHEIMREVRGDPVARSLSAAAAAGFLVLVTEGDADTAHALLMDAIEQAPALSDPPHGELETALFTVTLATQFSGREEHWRPLVEVLGRLPEASPAAAATLGRIHHDLGSVTDDMLRRLDEEISRLKGQTDADVVIRTALVAEYVDRLPGCREEVFRVIRDGGAVGSSMPGLIFVAVDDMYASRWQASAEAAAELIALCEETGYHLFAQVGHYFSAMAAAQRGDLDGCHEHCRAIWDWSGPRRLRRLVNHAHQAAARAAVGAADFETAYRHATAICAPGVLPPFNPDVELSAPDLVEAALRIGRHAEARRHAEAIRESGIGRLSSRMALTVTTITAMTSAPEDMTQRFEEALALPGAEQWPFEVGRVHLAYGEALRRQGLNRESRAQLTAARRLFEELGARPWEARAAAELRATGMTRTARGKAGEALTPQELEVARLAASGLSNPQIASRLFLSPRTVSSHLYHVFPKLGITSRAELRDALDALPPEPPAAEA</sequence>
<dbReference type="SMART" id="SM00421">
    <property type="entry name" value="HTH_LUXR"/>
    <property type="match status" value="1"/>
</dbReference>
<reference evidence="4 5" key="1">
    <citation type="submission" date="2019-03" db="EMBL/GenBank/DDBJ databases">
        <title>Draft genome sequences of novel Actinobacteria.</title>
        <authorList>
            <person name="Sahin N."/>
            <person name="Ay H."/>
            <person name="Saygin H."/>
        </authorList>
    </citation>
    <scope>NUCLEOTIDE SEQUENCE [LARGE SCALE GENOMIC DNA]</scope>
    <source>
        <strain evidence="4 5">6K102</strain>
    </source>
</reference>
<proteinExistence type="predicted"/>
<dbReference type="GO" id="GO:0005524">
    <property type="term" value="F:ATP binding"/>
    <property type="evidence" value="ECO:0007669"/>
    <property type="project" value="UniProtKB-KW"/>
</dbReference>
<evidence type="ECO:0000313" key="4">
    <source>
        <dbReference type="EMBL" id="TDE57767.1"/>
    </source>
</evidence>
<name>A0A4R5FUN3_9ACTN</name>
<dbReference type="InterPro" id="IPR000792">
    <property type="entry name" value="Tscrpt_reg_LuxR_C"/>
</dbReference>
<dbReference type="InterPro" id="IPR016032">
    <property type="entry name" value="Sig_transdc_resp-reg_C-effctor"/>
</dbReference>
<evidence type="ECO:0000256" key="1">
    <source>
        <dbReference type="ARBA" id="ARBA00022741"/>
    </source>
</evidence>
<protein>
    <submittedName>
        <fullName evidence="4">LuxR family transcriptional regulator</fullName>
    </submittedName>
</protein>
<gene>
    <name evidence="4" type="ORF">E1295_07355</name>
</gene>
<dbReference type="AlphaFoldDB" id="A0A4R5FUN3"/>
<keyword evidence="5" id="KW-1185">Reference proteome</keyword>
<dbReference type="PANTHER" id="PTHR16305">
    <property type="entry name" value="TESTICULAR SOLUBLE ADENYLYL CYCLASE"/>
    <property type="match status" value="1"/>
</dbReference>
<dbReference type="PROSITE" id="PS00622">
    <property type="entry name" value="HTH_LUXR_1"/>
    <property type="match status" value="1"/>
</dbReference>
<dbReference type="InterPro" id="IPR003593">
    <property type="entry name" value="AAA+_ATPase"/>
</dbReference>
<organism evidence="4 5">
    <name type="scientific">Nonomuraea mesophila</name>
    <dbReference type="NCBI Taxonomy" id="2530382"/>
    <lineage>
        <taxon>Bacteria</taxon>
        <taxon>Bacillati</taxon>
        <taxon>Actinomycetota</taxon>
        <taxon>Actinomycetes</taxon>
        <taxon>Streptosporangiales</taxon>
        <taxon>Streptosporangiaceae</taxon>
        <taxon>Nonomuraea</taxon>
    </lineage>
</organism>
<dbReference type="InterPro" id="IPR041664">
    <property type="entry name" value="AAA_16"/>
</dbReference>
<dbReference type="InterPro" id="IPR036388">
    <property type="entry name" value="WH-like_DNA-bd_sf"/>
</dbReference>
<dbReference type="InterPro" id="IPR027417">
    <property type="entry name" value="P-loop_NTPase"/>
</dbReference>
<evidence type="ECO:0000256" key="2">
    <source>
        <dbReference type="ARBA" id="ARBA00022840"/>
    </source>
</evidence>
<feature type="domain" description="HTH luxR-type" evidence="3">
    <location>
        <begin position="855"/>
        <end position="920"/>
    </location>
</feature>
<dbReference type="GO" id="GO:0006355">
    <property type="term" value="P:regulation of DNA-templated transcription"/>
    <property type="evidence" value="ECO:0007669"/>
    <property type="project" value="InterPro"/>
</dbReference>
<dbReference type="Gene3D" id="1.25.40.10">
    <property type="entry name" value="Tetratricopeptide repeat domain"/>
    <property type="match status" value="1"/>
</dbReference>
<comment type="caution">
    <text evidence="4">The sequence shown here is derived from an EMBL/GenBank/DDBJ whole genome shotgun (WGS) entry which is preliminary data.</text>
</comment>
<dbReference type="GO" id="GO:0005737">
    <property type="term" value="C:cytoplasm"/>
    <property type="evidence" value="ECO:0007669"/>
    <property type="project" value="TreeGrafter"/>
</dbReference>
<dbReference type="CDD" id="cd06170">
    <property type="entry name" value="LuxR_C_like"/>
    <property type="match status" value="1"/>
</dbReference>
<keyword evidence="2" id="KW-0067">ATP-binding</keyword>
<dbReference type="EMBL" id="SMLD01000012">
    <property type="protein sequence ID" value="TDE57767.1"/>
    <property type="molecule type" value="Genomic_DNA"/>
</dbReference>
<dbReference type="SMART" id="SM00382">
    <property type="entry name" value="AAA"/>
    <property type="match status" value="1"/>
</dbReference>
<dbReference type="GO" id="GO:0004016">
    <property type="term" value="F:adenylate cyclase activity"/>
    <property type="evidence" value="ECO:0007669"/>
    <property type="project" value="TreeGrafter"/>
</dbReference>
<dbReference type="InterPro" id="IPR011990">
    <property type="entry name" value="TPR-like_helical_dom_sf"/>
</dbReference>